<dbReference type="Pfam" id="PF00561">
    <property type="entry name" value="Abhydrolase_1"/>
    <property type="match status" value="1"/>
</dbReference>
<evidence type="ECO:0000259" key="2">
    <source>
        <dbReference type="Pfam" id="PF00561"/>
    </source>
</evidence>
<dbReference type="PANTHER" id="PTHR42886">
    <property type="entry name" value="RE40534P-RELATED"/>
    <property type="match status" value="1"/>
</dbReference>
<dbReference type="InterPro" id="IPR000073">
    <property type="entry name" value="AB_hydrolase_1"/>
</dbReference>
<dbReference type="PANTHER" id="PTHR42886:SF29">
    <property type="entry name" value="PUMMELIG, ISOFORM A"/>
    <property type="match status" value="1"/>
</dbReference>
<dbReference type="InterPro" id="IPR029058">
    <property type="entry name" value="AB_hydrolase_fold"/>
</dbReference>
<gene>
    <name evidence="3" type="ORF">ZYGR_0I02610</name>
</gene>
<dbReference type="GO" id="GO:0005743">
    <property type="term" value="C:mitochondrial inner membrane"/>
    <property type="evidence" value="ECO:0007669"/>
    <property type="project" value="TreeGrafter"/>
</dbReference>
<dbReference type="AlphaFoldDB" id="A0A1Q2ZX47"/>
<evidence type="ECO:0000313" key="3">
    <source>
        <dbReference type="EMBL" id="GAV47965.1"/>
    </source>
</evidence>
<dbReference type="eggNOG" id="KOG4409">
    <property type="taxonomic scope" value="Eukaryota"/>
</dbReference>
<dbReference type="Gene3D" id="3.40.50.1820">
    <property type="entry name" value="alpha/beta hydrolase"/>
    <property type="match status" value="1"/>
</dbReference>
<dbReference type="OrthoDB" id="7457040at2759"/>
<dbReference type="GO" id="GO:0004623">
    <property type="term" value="F:phospholipase A2 activity"/>
    <property type="evidence" value="ECO:0007669"/>
    <property type="project" value="TreeGrafter"/>
</dbReference>
<name>A0A1Q2ZX47_ZYGRO</name>
<organism evidence="3 4">
    <name type="scientific">Zygosaccharomyces rouxii</name>
    <dbReference type="NCBI Taxonomy" id="4956"/>
    <lineage>
        <taxon>Eukaryota</taxon>
        <taxon>Fungi</taxon>
        <taxon>Dikarya</taxon>
        <taxon>Ascomycota</taxon>
        <taxon>Saccharomycotina</taxon>
        <taxon>Saccharomycetes</taxon>
        <taxon>Saccharomycetales</taxon>
        <taxon>Saccharomycetaceae</taxon>
        <taxon>Zygosaccharomyces</taxon>
    </lineage>
</organism>
<comment type="caution">
    <text evidence="3">The sequence shown here is derived from an EMBL/GenBank/DDBJ whole genome shotgun (WGS) entry which is preliminary data.</text>
</comment>
<sequence>MSTKFTSGYLKSIAASILSRKNVGIKKKLHGTLGTRVPAAPTAIPLHKIIMRLPKLFPRSVDASTRDYKDFCYHTGQLQEELLRTLPFYPYCAESKKAEVVKTTVDDQGNYINEFCITPVKPSVPSHKMKHLICIHGYGAGLGFFLKNLEGIPLLDNSWVIHAIDLPGYGFSSRPKFPFKYPKDSLSQVHSWFHDRIHTWFKKRGLLVNSQNNLVMAHSLGAYLMALYTTKYTTHFKKLVMCSPAGVCKSTTAKNIGNTTPPWWYTKLWDLNISPFCLVRNAAALGSMVTSGWSYRRFDKLLQSDSNTNLDRLQFEALHRYAYAIFNQRGSGEYLLSFALSCGGDPRLPLEDTIFKDKTSGIFRSNCEWIWIYGERDWMDVNGGERVSRFIENQGGRKSQVHVAPNSGHHLYFDNHKFFNSFIVKQMKDM</sequence>
<reference evidence="3 4" key="1">
    <citation type="submission" date="2016-08" db="EMBL/GenBank/DDBJ databases">
        <title>Draft genome sequence of allopolyploid Zygosaccharomyces rouxii.</title>
        <authorList>
            <person name="Watanabe J."/>
            <person name="Uehara K."/>
            <person name="Mogi Y."/>
            <person name="Tsukioka Y."/>
        </authorList>
    </citation>
    <scope>NUCLEOTIDE SEQUENCE [LARGE SCALE GENOMIC DNA]</scope>
    <source>
        <strain evidence="3 4">NBRC 110957</strain>
    </source>
</reference>
<dbReference type="Proteomes" id="UP000187013">
    <property type="component" value="Unassembled WGS sequence"/>
</dbReference>
<accession>A0A1Q2ZX47</accession>
<dbReference type="SUPFAM" id="SSF53474">
    <property type="entry name" value="alpha/beta-Hydrolases"/>
    <property type="match status" value="1"/>
</dbReference>
<protein>
    <recommendedName>
        <fullName evidence="2">AB hydrolase-1 domain-containing protein</fullName>
    </recommendedName>
</protein>
<dbReference type="GO" id="GO:0006654">
    <property type="term" value="P:phosphatidic acid biosynthetic process"/>
    <property type="evidence" value="ECO:0007669"/>
    <property type="project" value="TreeGrafter"/>
</dbReference>
<feature type="domain" description="AB hydrolase-1" evidence="2">
    <location>
        <begin position="131"/>
        <end position="415"/>
    </location>
</feature>
<evidence type="ECO:0000256" key="1">
    <source>
        <dbReference type="ARBA" id="ARBA00038097"/>
    </source>
</evidence>
<proteinExistence type="inferred from homology"/>
<evidence type="ECO:0000313" key="4">
    <source>
        <dbReference type="Proteomes" id="UP000187013"/>
    </source>
</evidence>
<dbReference type="EMBL" id="BDGX01000009">
    <property type="protein sequence ID" value="GAV47965.1"/>
    <property type="molecule type" value="Genomic_DNA"/>
</dbReference>
<comment type="similarity">
    <text evidence="1">Belongs to the peptidase S33 family. ABHD4/ABHD5 subfamily.</text>
</comment>
<dbReference type="GO" id="GO:0035965">
    <property type="term" value="P:cardiolipin acyl-chain remodeling"/>
    <property type="evidence" value="ECO:0007669"/>
    <property type="project" value="TreeGrafter"/>
</dbReference>
<dbReference type="GO" id="GO:0042171">
    <property type="term" value="F:lysophosphatidic acid acyltransferase activity"/>
    <property type="evidence" value="ECO:0007669"/>
    <property type="project" value="TreeGrafter"/>
</dbReference>
<dbReference type="GO" id="GO:0055088">
    <property type="term" value="P:lipid homeostasis"/>
    <property type="evidence" value="ECO:0007669"/>
    <property type="project" value="TreeGrafter"/>
</dbReference>